<gene>
    <name evidence="4" type="ORF">SLNSH_12520</name>
</gene>
<dbReference type="Proteomes" id="UP000239772">
    <property type="component" value="Unassembled WGS sequence"/>
</dbReference>
<evidence type="ECO:0000256" key="2">
    <source>
        <dbReference type="SAM" id="Phobius"/>
    </source>
</evidence>
<protein>
    <recommendedName>
        <fullName evidence="3">EAL domain-containing protein</fullName>
    </recommendedName>
</protein>
<dbReference type="PROSITE" id="PS50883">
    <property type="entry name" value="EAL"/>
    <property type="match status" value="1"/>
</dbReference>
<evidence type="ECO:0000259" key="3">
    <source>
        <dbReference type="PROSITE" id="PS50883"/>
    </source>
</evidence>
<feature type="compositionally biased region" description="Pro residues" evidence="1">
    <location>
        <begin position="457"/>
        <end position="468"/>
    </location>
</feature>
<evidence type="ECO:0000313" key="4">
    <source>
        <dbReference type="EMBL" id="PSC04598.1"/>
    </source>
</evidence>
<comment type="caution">
    <text evidence="4">The sequence shown here is derived from an EMBL/GenBank/DDBJ whole genome shotgun (WGS) entry which is preliminary data.</text>
</comment>
<sequence>MTSAPVTERLEPIAIFAAIAGVSVAVAMTVWSGMGAPWPWAALAGIAASVGMLAVAARLRRGAALDGADKARIAALEAELAAVRERLLAAEERMGVLDNAIVEYSRKTVSAVANELDMVGAVVRDLAQAVALHDAELFKAEAEPEPTPPSFTPQPAQRPWGDAASRGPEPRAPRPRLSPGEADIAAKAILQEHIELYLQPVMGMPHRKVSLYETRARVRLPDGAFLEMPDLVAVAQARDLAARLDAFLLANVVKVARHLLARGRDVPVLCALTTRALVDPTLYQALVALQAAERPLVGRLVFQFSLDAVRGFGALELEGLEAIRELGFRFAVRDVEDLRIDSRALFERGFRFLSAPATLLLAAQSGAVSTDIHPADLSGLLARHGLALIVEDVALEEIVVDLGDFGVSLASGELFGGPRPVRSEVLADKPAPRPEPPASVQRQPAGPYAAARQVEPQPTPPAPMPPPDTALAALARELGIARGVSPTPQQPAPAPGTVQSTGATDQMRQSLRAFLKRGAAG</sequence>
<keyword evidence="2" id="KW-0472">Membrane</keyword>
<evidence type="ECO:0000313" key="5">
    <source>
        <dbReference type="Proteomes" id="UP000239772"/>
    </source>
</evidence>
<dbReference type="SUPFAM" id="SSF141868">
    <property type="entry name" value="EAL domain-like"/>
    <property type="match status" value="1"/>
</dbReference>
<evidence type="ECO:0000256" key="1">
    <source>
        <dbReference type="SAM" id="MobiDB-lite"/>
    </source>
</evidence>
<dbReference type="Gene3D" id="3.20.20.450">
    <property type="entry name" value="EAL domain"/>
    <property type="match status" value="1"/>
</dbReference>
<keyword evidence="2" id="KW-1133">Transmembrane helix</keyword>
<keyword evidence="5" id="KW-1185">Reference proteome</keyword>
<feature type="region of interest" description="Disordered" evidence="1">
    <location>
        <begin position="420"/>
        <end position="521"/>
    </location>
</feature>
<dbReference type="AlphaFoldDB" id="A0A2T1HSL1"/>
<proteinExistence type="predicted"/>
<name>A0A2T1HSL1_9HYPH</name>
<accession>A0A2T1HSL1</accession>
<dbReference type="SMART" id="SM00052">
    <property type="entry name" value="EAL"/>
    <property type="match status" value="1"/>
</dbReference>
<dbReference type="EMBL" id="PVZS01000012">
    <property type="protein sequence ID" value="PSC04598.1"/>
    <property type="molecule type" value="Genomic_DNA"/>
</dbReference>
<feature type="compositionally biased region" description="Polar residues" evidence="1">
    <location>
        <begin position="498"/>
        <end position="509"/>
    </location>
</feature>
<feature type="transmembrane region" description="Helical" evidence="2">
    <location>
        <begin position="12"/>
        <end position="32"/>
    </location>
</feature>
<dbReference type="Pfam" id="PF00563">
    <property type="entry name" value="EAL"/>
    <property type="match status" value="1"/>
</dbReference>
<organism evidence="4 5">
    <name type="scientific">Alsobacter soli</name>
    <dbReference type="NCBI Taxonomy" id="2109933"/>
    <lineage>
        <taxon>Bacteria</taxon>
        <taxon>Pseudomonadati</taxon>
        <taxon>Pseudomonadota</taxon>
        <taxon>Alphaproteobacteria</taxon>
        <taxon>Hyphomicrobiales</taxon>
        <taxon>Alsobacteraceae</taxon>
        <taxon>Alsobacter</taxon>
    </lineage>
</organism>
<dbReference type="InterPro" id="IPR001633">
    <property type="entry name" value="EAL_dom"/>
</dbReference>
<reference evidence="5" key="1">
    <citation type="submission" date="2018-03" db="EMBL/GenBank/DDBJ databases">
        <authorList>
            <person name="Sun L."/>
            <person name="Liu H."/>
            <person name="Chen W."/>
            <person name="Huang K."/>
            <person name="Liu W."/>
            <person name="Gao X."/>
        </authorList>
    </citation>
    <scope>NUCLEOTIDE SEQUENCE [LARGE SCALE GENOMIC DNA]</scope>
    <source>
        <strain evidence="5">SH9</strain>
    </source>
</reference>
<dbReference type="InterPro" id="IPR035919">
    <property type="entry name" value="EAL_sf"/>
</dbReference>
<keyword evidence="2" id="KW-0812">Transmembrane</keyword>
<feature type="compositionally biased region" description="Basic and acidic residues" evidence="1">
    <location>
        <begin position="421"/>
        <end position="432"/>
    </location>
</feature>
<feature type="domain" description="EAL" evidence="3">
    <location>
        <begin position="178"/>
        <end position="432"/>
    </location>
</feature>
<feature type="region of interest" description="Disordered" evidence="1">
    <location>
        <begin position="141"/>
        <end position="179"/>
    </location>
</feature>